<gene>
    <name evidence="1" type="ORF">GCM10007935_43670</name>
</gene>
<protein>
    <recommendedName>
        <fullName evidence="3">Fibronectin type-III domain-containing protein</fullName>
    </recommendedName>
</protein>
<accession>A0ABQ6CAF4</accession>
<dbReference type="InterPro" id="IPR013783">
    <property type="entry name" value="Ig-like_fold"/>
</dbReference>
<evidence type="ECO:0000313" key="1">
    <source>
        <dbReference type="EMBL" id="GLS16920.1"/>
    </source>
</evidence>
<dbReference type="Pfam" id="PF17957">
    <property type="entry name" value="Big_7"/>
    <property type="match status" value="1"/>
</dbReference>
<dbReference type="Proteomes" id="UP001156903">
    <property type="component" value="Unassembled WGS sequence"/>
</dbReference>
<comment type="caution">
    <text evidence="1">The sequence shown here is derived from an EMBL/GenBank/DDBJ whole genome shotgun (WGS) entry which is preliminary data.</text>
</comment>
<evidence type="ECO:0000313" key="2">
    <source>
        <dbReference type="Proteomes" id="UP001156903"/>
    </source>
</evidence>
<sequence length="113" mass="11134">MTALLLSLAVAGCGGVDDDAPTATLVTTPTSAAAGATVTLIAAAISDNGISGIQFYRVDSGTSTLLGTLNATPYQFTTTVPASATGSVSYFATAVDAYGNTGDSDYAVVTITN</sequence>
<evidence type="ECO:0008006" key="3">
    <source>
        <dbReference type="Google" id="ProtNLM"/>
    </source>
</evidence>
<name>A0ABQ6CAF4_9BURK</name>
<organism evidence="1 2">
    <name type="scientific">Hydrogenophaga electricum</name>
    <dbReference type="NCBI Taxonomy" id="1230953"/>
    <lineage>
        <taxon>Bacteria</taxon>
        <taxon>Pseudomonadati</taxon>
        <taxon>Pseudomonadota</taxon>
        <taxon>Betaproteobacteria</taxon>
        <taxon>Burkholderiales</taxon>
        <taxon>Comamonadaceae</taxon>
        <taxon>Hydrogenophaga</taxon>
    </lineage>
</organism>
<proteinExistence type="predicted"/>
<dbReference type="RefSeq" id="WP_284309554.1">
    <property type="nucleotide sequence ID" value="NZ_BSPB01000103.1"/>
</dbReference>
<reference evidence="2" key="1">
    <citation type="journal article" date="2019" name="Int. J. Syst. Evol. Microbiol.">
        <title>The Global Catalogue of Microorganisms (GCM) 10K type strain sequencing project: providing services to taxonomists for standard genome sequencing and annotation.</title>
        <authorList>
            <consortium name="The Broad Institute Genomics Platform"/>
            <consortium name="The Broad Institute Genome Sequencing Center for Infectious Disease"/>
            <person name="Wu L."/>
            <person name="Ma J."/>
        </authorList>
    </citation>
    <scope>NUCLEOTIDE SEQUENCE [LARGE SCALE GENOMIC DNA]</scope>
    <source>
        <strain evidence="2">NBRC 109341</strain>
    </source>
</reference>
<dbReference type="Gene3D" id="2.60.40.10">
    <property type="entry name" value="Immunoglobulins"/>
    <property type="match status" value="1"/>
</dbReference>
<dbReference type="EMBL" id="BSPB01000103">
    <property type="protein sequence ID" value="GLS16920.1"/>
    <property type="molecule type" value="Genomic_DNA"/>
</dbReference>
<keyword evidence="2" id="KW-1185">Reference proteome</keyword>